<evidence type="ECO:0000256" key="8">
    <source>
        <dbReference type="ARBA" id="ARBA00023210"/>
    </source>
</evidence>
<evidence type="ECO:0000313" key="12">
    <source>
        <dbReference type="EMBL" id="QNN60030.1"/>
    </source>
</evidence>
<evidence type="ECO:0000313" key="13">
    <source>
        <dbReference type="Proteomes" id="UP000515928"/>
    </source>
</evidence>
<feature type="domain" description="EngB-type G" evidence="11">
    <location>
        <begin position="24"/>
        <end position="192"/>
    </location>
</feature>
<keyword evidence="8 10" id="KW-0717">Septation</keyword>
<keyword evidence="9 10" id="KW-0131">Cell cycle</keyword>
<dbReference type="SUPFAM" id="SSF52540">
    <property type="entry name" value="P-loop containing nucleoside triphosphate hydrolases"/>
    <property type="match status" value="1"/>
</dbReference>
<keyword evidence="6" id="KW-0460">Magnesium</keyword>
<accession>A0A7G9RWQ5</accession>
<dbReference type="KEGG" id="eio:H9L01_06525"/>
<evidence type="ECO:0000256" key="5">
    <source>
        <dbReference type="ARBA" id="ARBA00022741"/>
    </source>
</evidence>
<evidence type="ECO:0000256" key="1">
    <source>
        <dbReference type="ARBA" id="ARBA00001946"/>
    </source>
</evidence>
<dbReference type="InterPro" id="IPR030393">
    <property type="entry name" value="G_ENGB_dom"/>
</dbReference>
<evidence type="ECO:0000256" key="9">
    <source>
        <dbReference type="ARBA" id="ARBA00023306"/>
    </source>
</evidence>
<dbReference type="Gene3D" id="3.40.50.300">
    <property type="entry name" value="P-loop containing nucleotide triphosphate hydrolases"/>
    <property type="match status" value="1"/>
</dbReference>
<dbReference type="PANTHER" id="PTHR11649">
    <property type="entry name" value="MSS1/TRME-RELATED GTP-BINDING PROTEIN"/>
    <property type="match status" value="1"/>
</dbReference>
<keyword evidence="7 10" id="KW-0342">GTP-binding</keyword>
<name>A0A7G9RWQ5_9FIRM</name>
<keyword evidence="3 10" id="KW-0132">Cell division</keyword>
<gene>
    <name evidence="10" type="primary">engB</name>
    <name evidence="12" type="ORF">H9L01_06525</name>
</gene>
<sequence length="192" mass="21846">MAWNTQDAHLIISAAHASQFPETHQKEIVMVGKSNVGKSSIINALTNRKKLAYVGQRPGKTRLINFYHINDSLLLTDVPGYGFANRSKKEQADYGILMDGYFELRHPSIMMILVDIRRGIAGEDEMMIEFAEYNKIDYCIVLTKTDKLSNSKIVSTKRKIENNYLVPVFTFSSLKNETVEPIIEGLQDMLDR</sequence>
<dbReference type="InterPro" id="IPR006073">
    <property type="entry name" value="GTP-bd"/>
</dbReference>
<evidence type="ECO:0000256" key="7">
    <source>
        <dbReference type="ARBA" id="ARBA00023134"/>
    </source>
</evidence>
<dbReference type="GO" id="GO:0005829">
    <property type="term" value="C:cytosol"/>
    <property type="evidence" value="ECO:0007669"/>
    <property type="project" value="TreeGrafter"/>
</dbReference>
<reference evidence="12 13" key="1">
    <citation type="submission" date="2020-08" db="EMBL/GenBank/DDBJ databases">
        <title>Genome sequence of Erysipelothrix inopinata DSM 15511T.</title>
        <authorList>
            <person name="Hyun D.-W."/>
            <person name="Bae J.-W."/>
        </authorList>
    </citation>
    <scope>NUCLEOTIDE SEQUENCE [LARGE SCALE GENOMIC DNA]</scope>
    <source>
        <strain evidence="12 13">DSM 15511</strain>
    </source>
</reference>
<dbReference type="PANTHER" id="PTHR11649:SF13">
    <property type="entry name" value="ENGB-TYPE G DOMAIN-CONTAINING PROTEIN"/>
    <property type="match status" value="1"/>
</dbReference>
<evidence type="ECO:0000259" key="11">
    <source>
        <dbReference type="PROSITE" id="PS51706"/>
    </source>
</evidence>
<organism evidence="12 13">
    <name type="scientific">Erysipelothrix inopinata</name>
    <dbReference type="NCBI Taxonomy" id="225084"/>
    <lineage>
        <taxon>Bacteria</taxon>
        <taxon>Bacillati</taxon>
        <taxon>Bacillota</taxon>
        <taxon>Erysipelotrichia</taxon>
        <taxon>Erysipelotrichales</taxon>
        <taxon>Erysipelotrichaceae</taxon>
        <taxon>Erysipelothrix</taxon>
    </lineage>
</organism>
<proteinExistence type="inferred from homology"/>
<dbReference type="NCBIfam" id="TIGR03598">
    <property type="entry name" value="GTPase_YsxC"/>
    <property type="match status" value="1"/>
</dbReference>
<keyword evidence="5 10" id="KW-0547">Nucleotide-binding</keyword>
<dbReference type="CDD" id="cd01876">
    <property type="entry name" value="YihA_EngB"/>
    <property type="match status" value="1"/>
</dbReference>
<dbReference type="GO" id="GO:0000917">
    <property type="term" value="P:division septum assembly"/>
    <property type="evidence" value="ECO:0007669"/>
    <property type="project" value="UniProtKB-KW"/>
</dbReference>
<evidence type="ECO:0000256" key="3">
    <source>
        <dbReference type="ARBA" id="ARBA00022618"/>
    </source>
</evidence>
<dbReference type="InterPro" id="IPR027417">
    <property type="entry name" value="P-loop_NTPase"/>
</dbReference>
<evidence type="ECO:0000256" key="10">
    <source>
        <dbReference type="HAMAP-Rule" id="MF_00321"/>
    </source>
</evidence>
<evidence type="ECO:0000256" key="4">
    <source>
        <dbReference type="ARBA" id="ARBA00022723"/>
    </source>
</evidence>
<comment type="function">
    <text evidence="10">Necessary for normal cell division and for the maintenance of normal septation.</text>
</comment>
<dbReference type="GO" id="GO:0005525">
    <property type="term" value="F:GTP binding"/>
    <property type="evidence" value="ECO:0007669"/>
    <property type="project" value="UniProtKB-UniRule"/>
</dbReference>
<dbReference type="InterPro" id="IPR019987">
    <property type="entry name" value="GTP-bd_ribosome_bio_YsxC"/>
</dbReference>
<dbReference type="EMBL" id="CP060715">
    <property type="protein sequence ID" value="QNN60030.1"/>
    <property type="molecule type" value="Genomic_DNA"/>
</dbReference>
<comment type="similarity">
    <text evidence="2 10">Belongs to the TRAFAC class TrmE-Era-EngA-EngB-Septin-like GTPase superfamily. EngB GTPase family.</text>
</comment>
<protein>
    <recommendedName>
        <fullName evidence="10">Probable GTP-binding protein EngB</fullName>
    </recommendedName>
</protein>
<dbReference type="AlphaFoldDB" id="A0A7G9RWQ5"/>
<dbReference type="GO" id="GO:0046872">
    <property type="term" value="F:metal ion binding"/>
    <property type="evidence" value="ECO:0007669"/>
    <property type="project" value="UniProtKB-KW"/>
</dbReference>
<evidence type="ECO:0000256" key="2">
    <source>
        <dbReference type="ARBA" id="ARBA00009638"/>
    </source>
</evidence>
<dbReference type="RefSeq" id="WP_187533163.1">
    <property type="nucleotide sequence ID" value="NZ_CBCSHU010000002.1"/>
</dbReference>
<evidence type="ECO:0000256" key="6">
    <source>
        <dbReference type="ARBA" id="ARBA00022842"/>
    </source>
</evidence>
<keyword evidence="4" id="KW-0479">Metal-binding</keyword>
<comment type="cofactor">
    <cofactor evidence="1">
        <name>Mg(2+)</name>
        <dbReference type="ChEBI" id="CHEBI:18420"/>
    </cofactor>
</comment>
<dbReference type="Pfam" id="PF01926">
    <property type="entry name" value="MMR_HSR1"/>
    <property type="match status" value="1"/>
</dbReference>
<dbReference type="Proteomes" id="UP000515928">
    <property type="component" value="Chromosome"/>
</dbReference>
<dbReference type="PROSITE" id="PS51706">
    <property type="entry name" value="G_ENGB"/>
    <property type="match status" value="1"/>
</dbReference>
<keyword evidence="13" id="KW-1185">Reference proteome</keyword>
<dbReference type="HAMAP" id="MF_00321">
    <property type="entry name" value="GTPase_EngB"/>
    <property type="match status" value="1"/>
</dbReference>